<evidence type="ECO:0000313" key="3">
    <source>
        <dbReference type="Proteomes" id="UP000175669"/>
    </source>
</evidence>
<comment type="caution">
    <text evidence="2">The sequence shown here is derived from an EMBL/GenBank/DDBJ whole genome shotgun (WGS) entry which is preliminary data.</text>
</comment>
<name>A0A1E8CIK2_9GAMM</name>
<reference evidence="3" key="1">
    <citation type="submission" date="2016-07" db="EMBL/GenBank/DDBJ databases">
        <authorList>
            <person name="Florea S."/>
            <person name="Webb J.S."/>
            <person name="Jaromczyk J."/>
            <person name="Schardl C.L."/>
        </authorList>
    </citation>
    <scope>NUCLEOTIDE SEQUENCE [LARGE SCALE GENOMIC DNA]</scope>
    <source>
        <strain evidence="3">KCTC 42131</strain>
    </source>
</reference>
<organism evidence="2 3">
    <name type="scientific">Pseudohongiella acticola</name>
    <dbReference type="NCBI Taxonomy" id="1524254"/>
    <lineage>
        <taxon>Bacteria</taxon>
        <taxon>Pseudomonadati</taxon>
        <taxon>Pseudomonadota</taxon>
        <taxon>Gammaproteobacteria</taxon>
        <taxon>Pseudomonadales</taxon>
        <taxon>Pseudohongiellaceae</taxon>
        <taxon>Pseudohongiella</taxon>
    </lineage>
</organism>
<keyword evidence="3" id="KW-1185">Reference proteome</keyword>
<accession>A0A1E8CIK2</accession>
<evidence type="ECO:0000256" key="1">
    <source>
        <dbReference type="SAM" id="SignalP"/>
    </source>
</evidence>
<protein>
    <submittedName>
        <fullName evidence="2">Uncharacterized protein</fullName>
    </submittedName>
</protein>
<evidence type="ECO:0000313" key="2">
    <source>
        <dbReference type="EMBL" id="OFE12291.1"/>
    </source>
</evidence>
<dbReference type="Proteomes" id="UP000175669">
    <property type="component" value="Unassembled WGS sequence"/>
</dbReference>
<proteinExistence type="predicted"/>
<dbReference type="EMBL" id="MASR01000001">
    <property type="protein sequence ID" value="OFE12291.1"/>
    <property type="molecule type" value="Genomic_DNA"/>
</dbReference>
<dbReference type="AlphaFoldDB" id="A0A1E8CIK2"/>
<sequence length="289" mass="32392">MSKDFIAGSLVAAMFALSLTGMSSTTLAQSDQLPRTANGHPDLNGLWQAMGSTHWNIEPGAAKAGPDFRMGANGAIPATLGAVHDGPLPYTAEALTTRDQNAEDWAALDPVGKCYMPGVPRANYMPFPFQIVQSPEHTVMAYEFASAMRIVYMDQPDLEGPVPAWMGHSRGHWEGDTLVIRVTDFMPYTWFDRAGNHHSDQLEVIERYTLETPNLIRYQAEIRDPVTYTRPWTLSLPLYRRMEKNAQLLEFKCVEFAEELIYGYLNRDAPPDRVPPRGMPFTIEEPVTQ</sequence>
<dbReference type="RefSeq" id="WP_070115914.1">
    <property type="nucleotide sequence ID" value="NZ_CAXATG010000002.1"/>
</dbReference>
<feature type="chain" id="PRO_5009212035" evidence="1">
    <location>
        <begin position="29"/>
        <end position="289"/>
    </location>
</feature>
<feature type="signal peptide" evidence="1">
    <location>
        <begin position="1"/>
        <end position="28"/>
    </location>
</feature>
<dbReference type="STRING" id="1524254.PHACT_03375"/>
<gene>
    <name evidence="2" type="ORF">PHACT_03375</name>
</gene>
<keyword evidence="1" id="KW-0732">Signal</keyword>